<reference evidence="2" key="1">
    <citation type="submission" date="2016-10" db="EMBL/GenBank/DDBJ databases">
        <title>Sequence of Gallionella enrichment culture.</title>
        <authorList>
            <person name="Poehlein A."/>
            <person name="Muehling M."/>
            <person name="Daniel R."/>
        </authorList>
    </citation>
    <scope>NUCLEOTIDE SEQUENCE</scope>
</reference>
<comment type="caution">
    <text evidence="2">The sequence shown here is derived from an EMBL/GenBank/DDBJ whole genome shotgun (WGS) entry which is preliminary data.</text>
</comment>
<proteinExistence type="predicted"/>
<gene>
    <name evidence="2" type="ORF">GALL_266220</name>
</gene>
<keyword evidence="1" id="KW-0812">Transmembrane</keyword>
<dbReference type="EMBL" id="MLJW01000258">
    <property type="protein sequence ID" value="OIQ91485.1"/>
    <property type="molecule type" value="Genomic_DNA"/>
</dbReference>
<feature type="transmembrane region" description="Helical" evidence="1">
    <location>
        <begin position="125"/>
        <end position="147"/>
    </location>
</feature>
<evidence type="ECO:0000256" key="1">
    <source>
        <dbReference type="SAM" id="Phobius"/>
    </source>
</evidence>
<feature type="transmembrane region" description="Helical" evidence="1">
    <location>
        <begin position="83"/>
        <end position="105"/>
    </location>
</feature>
<name>A0A1J5RTV1_9ZZZZ</name>
<keyword evidence="1" id="KW-0472">Membrane</keyword>
<protein>
    <submittedName>
        <fullName evidence="2">Uncharacterized protein</fullName>
    </submittedName>
</protein>
<sequence length="208" mass="23134">MNHLIGQVSYPVFVSGVFVFFILASIFSFIVGIGLATRNAAMLRFFNFMNKSYSTRRITRPLIKPLTEPHFVEPTLLKHPRMLGGGIVLGAIASIVLLKQVDAIVFEPMYSGSFTAEAAEILSGYTHSFLLVGNALCIVVGVMLLFFPKVLSTIESYTDKWYSLRKQTRPLHESYIEVDKWVLAHPTVSGVTLSLLSLGLGISMYIRL</sequence>
<keyword evidence="1" id="KW-1133">Transmembrane helix</keyword>
<accession>A0A1J5RTV1</accession>
<feature type="transmembrane region" description="Helical" evidence="1">
    <location>
        <begin position="12"/>
        <end position="36"/>
    </location>
</feature>
<organism evidence="2">
    <name type="scientific">mine drainage metagenome</name>
    <dbReference type="NCBI Taxonomy" id="410659"/>
    <lineage>
        <taxon>unclassified sequences</taxon>
        <taxon>metagenomes</taxon>
        <taxon>ecological metagenomes</taxon>
    </lineage>
</organism>
<dbReference type="AlphaFoldDB" id="A0A1J5RTV1"/>
<evidence type="ECO:0000313" key="2">
    <source>
        <dbReference type="EMBL" id="OIQ91485.1"/>
    </source>
</evidence>